<feature type="transmembrane region" description="Helical" evidence="1">
    <location>
        <begin position="20"/>
        <end position="39"/>
    </location>
</feature>
<dbReference type="RefSeq" id="WP_257730317.1">
    <property type="nucleotide sequence ID" value="NZ_CP011310.1"/>
</dbReference>
<dbReference type="KEGG" id="ery:CP97_14782"/>
<reference evidence="3" key="2">
    <citation type="submission" date="2015-04" db="EMBL/GenBank/DDBJ databases">
        <title>The complete genome sequence of Erythrobacter sp. s21-N3.</title>
        <authorList>
            <person name="Zhuang L."/>
            <person name="Liu Y."/>
            <person name="Shao Z."/>
        </authorList>
    </citation>
    <scope>NUCLEOTIDE SEQUENCE [LARGE SCALE GENOMIC DNA]</scope>
    <source>
        <strain evidence="3">s21-N3</strain>
    </source>
</reference>
<keyword evidence="1" id="KW-0472">Membrane</keyword>
<keyword evidence="3" id="KW-1185">Reference proteome</keyword>
<sequence>MSNPHDMNAAQGTYSSFIGTLKWSVPLIAVITFIVILLIS</sequence>
<evidence type="ECO:0000313" key="3">
    <source>
        <dbReference type="Proteomes" id="UP000059113"/>
    </source>
</evidence>
<evidence type="ECO:0000313" key="2">
    <source>
        <dbReference type="EMBL" id="ANC50468.1"/>
    </source>
</evidence>
<keyword evidence="1" id="KW-0812">Transmembrane</keyword>
<keyword evidence="1" id="KW-1133">Transmembrane helix</keyword>
<protein>
    <recommendedName>
        <fullName evidence="4">Cytochrome c oxidase subunit IV bacterial aa3 type domain-containing protein</fullName>
    </recommendedName>
</protein>
<reference evidence="2 3" key="1">
    <citation type="journal article" date="2015" name="Int. J. Syst. Evol. Microbiol.">
        <title>Erythrobacter atlanticus sp. nov., a bacterium from ocean sediment able to degrade polycyclic aromatic hydrocarbons.</title>
        <authorList>
            <person name="Zhuang L."/>
            <person name="Liu Y."/>
            <person name="Wang L."/>
            <person name="Wang W."/>
            <person name="Shao Z."/>
        </authorList>
    </citation>
    <scope>NUCLEOTIDE SEQUENCE [LARGE SCALE GENOMIC DNA]</scope>
    <source>
        <strain evidence="3">s21-N3</strain>
    </source>
</reference>
<accession>A0A168M2F2</accession>
<dbReference type="AlphaFoldDB" id="A0A168M2F2"/>
<evidence type="ECO:0000256" key="1">
    <source>
        <dbReference type="SAM" id="Phobius"/>
    </source>
</evidence>
<proteinExistence type="predicted"/>
<organism evidence="2 3">
    <name type="scientific">Aurantiacibacter atlanticus</name>
    <dbReference type="NCBI Taxonomy" id="1648404"/>
    <lineage>
        <taxon>Bacteria</taxon>
        <taxon>Pseudomonadati</taxon>
        <taxon>Pseudomonadota</taxon>
        <taxon>Alphaproteobacteria</taxon>
        <taxon>Sphingomonadales</taxon>
        <taxon>Erythrobacteraceae</taxon>
        <taxon>Aurantiacibacter</taxon>
    </lineage>
</organism>
<dbReference type="Proteomes" id="UP000059113">
    <property type="component" value="Chromosome"/>
</dbReference>
<dbReference type="EMBL" id="CP011310">
    <property type="protein sequence ID" value="ANC50468.1"/>
    <property type="molecule type" value="Genomic_DNA"/>
</dbReference>
<evidence type="ECO:0008006" key="4">
    <source>
        <dbReference type="Google" id="ProtNLM"/>
    </source>
</evidence>
<dbReference type="STRING" id="1648404.CP97_14782"/>
<gene>
    <name evidence="2" type="ORF">CP97_14782</name>
</gene>
<name>A0A168M2F2_9SPHN</name>